<accession>A0A8J6N4R0</accession>
<proteinExistence type="predicted"/>
<dbReference type="EMBL" id="JACNLL010000015">
    <property type="protein sequence ID" value="MBC8198621.1"/>
    <property type="molecule type" value="Genomic_DNA"/>
</dbReference>
<dbReference type="AlphaFoldDB" id="A0A8J6N4R0"/>
<organism evidence="1 2">
    <name type="scientific">Candidatus Desulfaltia bathyphila</name>
    <dbReference type="NCBI Taxonomy" id="2841697"/>
    <lineage>
        <taxon>Bacteria</taxon>
        <taxon>Pseudomonadati</taxon>
        <taxon>Thermodesulfobacteriota</taxon>
        <taxon>Desulfobacteria</taxon>
        <taxon>Desulfobacterales</taxon>
        <taxon>Desulfobacterales incertae sedis</taxon>
        <taxon>Candidatus Desulfaltia</taxon>
    </lineage>
</organism>
<reference evidence="1 2" key="1">
    <citation type="submission" date="2020-08" db="EMBL/GenBank/DDBJ databases">
        <title>Bridging the membrane lipid divide: bacteria of the FCB group superphylum have the potential to synthesize archaeal ether lipids.</title>
        <authorList>
            <person name="Villanueva L."/>
            <person name="Von Meijenfeldt F.A.B."/>
            <person name="Westbye A.B."/>
            <person name="Yadav S."/>
            <person name="Hopmans E.C."/>
            <person name="Dutilh B.E."/>
            <person name="Sinninghe Damste J.S."/>
        </authorList>
    </citation>
    <scope>NUCLEOTIDE SEQUENCE [LARGE SCALE GENOMIC DNA]</scope>
    <source>
        <strain evidence="1">NIOZ-UU82</strain>
    </source>
</reference>
<dbReference type="InterPro" id="IPR038396">
    <property type="entry name" value="SpoIIAA-like_sf"/>
</dbReference>
<dbReference type="SUPFAM" id="SSF52091">
    <property type="entry name" value="SpoIIaa-like"/>
    <property type="match status" value="1"/>
</dbReference>
<evidence type="ECO:0000313" key="2">
    <source>
        <dbReference type="Proteomes" id="UP000603545"/>
    </source>
</evidence>
<name>A0A8J6N4R0_9BACT</name>
<protein>
    <submittedName>
        <fullName evidence="1">STAS/SEC14 domain-containing protein</fullName>
    </submittedName>
</protein>
<dbReference type="Proteomes" id="UP000603545">
    <property type="component" value="Unassembled WGS sequence"/>
</dbReference>
<dbReference type="Gene3D" id="3.40.50.10600">
    <property type="entry name" value="SpoIIaa-like domains"/>
    <property type="match status" value="1"/>
</dbReference>
<dbReference type="Pfam" id="PF11964">
    <property type="entry name" value="SpoIIAA-like"/>
    <property type="match status" value="1"/>
</dbReference>
<sequence>MPISIHYDPGQNVLHSKATGVISFKDIMAYYSKIERLDLKPGYSVLADYTEGSTDLKYNDIARMVEKRRSISLKSGMLKIAVVAKSDVVFGMARMYQAIIGEEHFEVNVFRDRGEALRWLGISDLS</sequence>
<gene>
    <name evidence="1" type="ORF">H8E80_01035</name>
</gene>
<dbReference type="InterPro" id="IPR036513">
    <property type="entry name" value="STAS_dom_sf"/>
</dbReference>
<comment type="caution">
    <text evidence="1">The sequence shown here is derived from an EMBL/GenBank/DDBJ whole genome shotgun (WGS) entry which is preliminary data.</text>
</comment>
<evidence type="ECO:0000313" key="1">
    <source>
        <dbReference type="EMBL" id="MBC8198621.1"/>
    </source>
</evidence>
<dbReference type="InterPro" id="IPR021866">
    <property type="entry name" value="SpoIIAA-like"/>
</dbReference>